<organism evidence="2 3">
    <name type="scientific">Actinidia rufa</name>
    <dbReference type="NCBI Taxonomy" id="165716"/>
    <lineage>
        <taxon>Eukaryota</taxon>
        <taxon>Viridiplantae</taxon>
        <taxon>Streptophyta</taxon>
        <taxon>Embryophyta</taxon>
        <taxon>Tracheophyta</taxon>
        <taxon>Spermatophyta</taxon>
        <taxon>Magnoliopsida</taxon>
        <taxon>eudicotyledons</taxon>
        <taxon>Gunneridae</taxon>
        <taxon>Pentapetalae</taxon>
        <taxon>asterids</taxon>
        <taxon>Ericales</taxon>
        <taxon>Actinidiaceae</taxon>
        <taxon>Actinidia</taxon>
    </lineage>
</organism>
<dbReference type="SMART" id="SM00256">
    <property type="entry name" value="FBOX"/>
    <property type="match status" value="1"/>
</dbReference>
<dbReference type="NCBIfam" id="TIGR01640">
    <property type="entry name" value="F_box_assoc_1"/>
    <property type="match status" value="1"/>
</dbReference>
<dbReference type="InterPro" id="IPR036047">
    <property type="entry name" value="F-box-like_dom_sf"/>
</dbReference>
<dbReference type="PANTHER" id="PTHR31672:SF13">
    <property type="entry name" value="F-BOX PROTEIN CPR30-LIKE"/>
    <property type="match status" value="1"/>
</dbReference>
<gene>
    <name evidence="2" type="ORF">Acr_27g0007450</name>
</gene>
<dbReference type="EMBL" id="BJWL01000027">
    <property type="protein sequence ID" value="GFZ19006.1"/>
    <property type="molecule type" value="Genomic_DNA"/>
</dbReference>
<feature type="domain" description="F-box" evidence="1">
    <location>
        <begin position="1"/>
        <end position="45"/>
    </location>
</feature>
<dbReference type="InterPro" id="IPR011043">
    <property type="entry name" value="Gal_Oxase/kelch_b-propeller"/>
</dbReference>
<name>A0A7J0H7E9_9ERIC</name>
<evidence type="ECO:0000259" key="1">
    <source>
        <dbReference type="PROSITE" id="PS50181"/>
    </source>
</evidence>
<dbReference type="CDD" id="cd22157">
    <property type="entry name" value="F-box_AtFBW1-like"/>
    <property type="match status" value="1"/>
</dbReference>
<dbReference type="InterPro" id="IPR001810">
    <property type="entry name" value="F-box_dom"/>
</dbReference>
<accession>A0A7J0H7E9</accession>
<dbReference type="AlphaFoldDB" id="A0A7J0H7E9"/>
<dbReference type="InterPro" id="IPR006527">
    <property type="entry name" value="F-box-assoc_dom_typ1"/>
</dbReference>
<dbReference type="InterPro" id="IPR050796">
    <property type="entry name" value="SCF_F-box_component"/>
</dbReference>
<dbReference type="Gene3D" id="1.20.1280.50">
    <property type="match status" value="1"/>
</dbReference>
<dbReference type="InterPro" id="IPR017451">
    <property type="entry name" value="F-box-assoc_interact_dom"/>
</dbReference>
<comment type="caution">
    <text evidence="2">The sequence shown here is derived from an EMBL/GenBank/DDBJ whole genome shotgun (WGS) entry which is preliminary data.</text>
</comment>
<dbReference type="Pfam" id="PF07734">
    <property type="entry name" value="FBA_1"/>
    <property type="match status" value="1"/>
</dbReference>
<sequence length="323" mass="36491">MAMEKLPEELLMEILSRLPVKHLLRFRSVSKYWFPLIQNPSFISLNHNRAQNNHCLLVKRLLHGGGVLSLAPNEDPINDLDISFMGDIRALQLLGPCNGVICLTRHGFHSAIVLCNPSMREFRVVPQPPSYEEYMNTGGYGFDCVTNGYKVVRFGITNPYEQYVEIYDLSTDSWREVDIVAPSDFVCNPLSCTSWNGDIYWYGFCYSGGQAIIGFSMTYEVFDEMPVPEGFDIWVMNGCGVEVSWTKIFTVGPLVGLDRPLGFRDNGEFFLDSGDGRMRSYNIGTREIKGVSSVWPSSIIGFTSSSIPREFSFSEEALNMKKK</sequence>
<dbReference type="OrthoDB" id="1867629at2759"/>
<dbReference type="Proteomes" id="UP000585474">
    <property type="component" value="Unassembled WGS sequence"/>
</dbReference>
<dbReference type="PANTHER" id="PTHR31672">
    <property type="entry name" value="BNACNNG10540D PROTEIN"/>
    <property type="match status" value="1"/>
</dbReference>
<dbReference type="InterPro" id="IPR015915">
    <property type="entry name" value="Kelch-typ_b-propeller"/>
</dbReference>
<protein>
    <recommendedName>
        <fullName evidence="1">F-box domain-containing protein</fullName>
    </recommendedName>
</protein>
<dbReference type="Gene3D" id="2.120.10.80">
    <property type="entry name" value="Kelch-type beta propeller"/>
    <property type="match status" value="1"/>
</dbReference>
<reference evidence="2 3" key="1">
    <citation type="submission" date="2019-07" db="EMBL/GenBank/DDBJ databases">
        <title>De Novo Assembly of kiwifruit Actinidia rufa.</title>
        <authorList>
            <person name="Sugita-Konishi S."/>
            <person name="Sato K."/>
            <person name="Mori E."/>
            <person name="Abe Y."/>
            <person name="Kisaki G."/>
            <person name="Hamano K."/>
            <person name="Suezawa K."/>
            <person name="Otani M."/>
            <person name="Fukuda T."/>
            <person name="Manabe T."/>
            <person name="Gomi K."/>
            <person name="Tabuchi M."/>
            <person name="Akimitsu K."/>
            <person name="Kataoka I."/>
        </authorList>
    </citation>
    <scope>NUCLEOTIDE SEQUENCE [LARGE SCALE GENOMIC DNA]</scope>
    <source>
        <strain evidence="3">cv. Fuchu</strain>
    </source>
</reference>
<keyword evidence="3" id="KW-1185">Reference proteome</keyword>
<evidence type="ECO:0000313" key="3">
    <source>
        <dbReference type="Proteomes" id="UP000585474"/>
    </source>
</evidence>
<evidence type="ECO:0000313" key="2">
    <source>
        <dbReference type="EMBL" id="GFZ19006.1"/>
    </source>
</evidence>
<proteinExistence type="predicted"/>
<dbReference type="Pfam" id="PF00646">
    <property type="entry name" value="F-box"/>
    <property type="match status" value="1"/>
</dbReference>
<dbReference type="PROSITE" id="PS50181">
    <property type="entry name" value="FBOX"/>
    <property type="match status" value="1"/>
</dbReference>
<dbReference type="SUPFAM" id="SSF50965">
    <property type="entry name" value="Galactose oxidase, central domain"/>
    <property type="match status" value="1"/>
</dbReference>
<dbReference type="SUPFAM" id="SSF81383">
    <property type="entry name" value="F-box domain"/>
    <property type="match status" value="1"/>
</dbReference>